<evidence type="ECO:0000256" key="1">
    <source>
        <dbReference type="SAM" id="MobiDB-lite"/>
    </source>
</evidence>
<proteinExistence type="predicted"/>
<evidence type="ECO:0000313" key="2">
    <source>
        <dbReference type="EMBL" id="HJC24419.1"/>
    </source>
</evidence>
<gene>
    <name evidence="2" type="ORF">H9761_12025</name>
</gene>
<name>A0A9D2SPX9_9FIRM</name>
<sequence>MPYPMIHMQIAWRAAFLSGGIRRPGDFILGSVAPDAVHFHDGFCREMKETTHLWKGCGPFWGATTDPERWKRNIERFRQDVIRSGGCESPDFAAGYLAHLLSDYLYDVRIYTPLRKRLESSGDSAAFMEYRAEARSFDQWLHQNSPDRERIWELLSAGRPCGIRGLILKEDVERQQNSLLQEQFVHSGDYEISGNLYCTREKMEAFMEECVRLIVDNRPEEVSRKNRGSRTKVKSRIGSIREKVK</sequence>
<dbReference type="EMBL" id="DWWS01000044">
    <property type="protein sequence ID" value="HJC24419.1"/>
    <property type="molecule type" value="Genomic_DNA"/>
</dbReference>
<reference evidence="2" key="1">
    <citation type="journal article" date="2021" name="PeerJ">
        <title>Extensive microbial diversity within the chicken gut microbiome revealed by metagenomics and culture.</title>
        <authorList>
            <person name="Gilroy R."/>
            <person name="Ravi A."/>
            <person name="Getino M."/>
            <person name="Pursley I."/>
            <person name="Horton D.L."/>
            <person name="Alikhan N.F."/>
            <person name="Baker D."/>
            <person name="Gharbi K."/>
            <person name="Hall N."/>
            <person name="Watson M."/>
            <person name="Adriaenssens E.M."/>
            <person name="Foster-Nyarko E."/>
            <person name="Jarju S."/>
            <person name="Secka A."/>
            <person name="Antonio M."/>
            <person name="Oren A."/>
            <person name="Chaudhuri R.R."/>
            <person name="La Ragione R."/>
            <person name="Hildebrand F."/>
            <person name="Pallen M.J."/>
        </authorList>
    </citation>
    <scope>NUCLEOTIDE SEQUENCE</scope>
    <source>
        <strain evidence="2">USAMLcec2-132</strain>
    </source>
</reference>
<dbReference type="AlphaFoldDB" id="A0A9D2SPX9"/>
<feature type="compositionally biased region" description="Basic residues" evidence="1">
    <location>
        <begin position="225"/>
        <end position="235"/>
    </location>
</feature>
<accession>A0A9D2SPX9</accession>
<evidence type="ECO:0000313" key="3">
    <source>
        <dbReference type="Proteomes" id="UP000823891"/>
    </source>
</evidence>
<feature type="region of interest" description="Disordered" evidence="1">
    <location>
        <begin position="222"/>
        <end position="245"/>
    </location>
</feature>
<dbReference type="Proteomes" id="UP000823891">
    <property type="component" value="Unassembled WGS sequence"/>
</dbReference>
<comment type="caution">
    <text evidence="2">The sequence shown here is derived from an EMBL/GenBank/DDBJ whole genome shotgun (WGS) entry which is preliminary data.</text>
</comment>
<protein>
    <submittedName>
        <fullName evidence="2">Zinc dependent phospholipase C family protein</fullName>
    </submittedName>
</protein>
<reference evidence="2" key="2">
    <citation type="submission" date="2021-04" db="EMBL/GenBank/DDBJ databases">
        <authorList>
            <person name="Gilroy R."/>
        </authorList>
    </citation>
    <scope>NUCLEOTIDE SEQUENCE</scope>
    <source>
        <strain evidence="2">USAMLcec2-132</strain>
    </source>
</reference>
<organism evidence="2 3">
    <name type="scientific">Candidatus Eisenbergiella merdavium</name>
    <dbReference type="NCBI Taxonomy" id="2838551"/>
    <lineage>
        <taxon>Bacteria</taxon>
        <taxon>Bacillati</taxon>
        <taxon>Bacillota</taxon>
        <taxon>Clostridia</taxon>
        <taxon>Lachnospirales</taxon>
        <taxon>Lachnospiraceae</taxon>
        <taxon>Eisenbergiella</taxon>
    </lineage>
</organism>